<gene>
    <name evidence="12" type="ORF">HNR50_003794</name>
</gene>
<evidence type="ECO:0000256" key="9">
    <source>
        <dbReference type="PROSITE-ProRule" id="PRU00277"/>
    </source>
</evidence>
<feature type="domain" description="PPIase FKBP-type" evidence="11">
    <location>
        <begin position="6"/>
        <end position="94"/>
    </location>
</feature>
<dbReference type="EMBL" id="JACHGJ010000009">
    <property type="protein sequence ID" value="MBB6482106.1"/>
    <property type="molecule type" value="Genomic_DNA"/>
</dbReference>
<accession>A0A841RER4</accession>
<organism evidence="12 13">
    <name type="scientific">Spirochaeta isovalerica</name>
    <dbReference type="NCBI Taxonomy" id="150"/>
    <lineage>
        <taxon>Bacteria</taxon>
        <taxon>Pseudomonadati</taxon>
        <taxon>Spirochaetota</taxon>
        <taxon>Spirochaetia</taxon>
        <taxon>Spirochaetales</taxon>
        <taxon>Spirochaetaceae</taxon>
        <taxon>Spirochaeta</taxon>
    </lineage>
</organism>
<evidence type="ECO:0000313" key="12">
    <source>
        <dbReference type="EMBL" id="MBB6482106.1"/>
    </source>
</evidence>
<dbReference type="GO" id="GO:0042026">
    <property type="term" value="P:protein refolding"/>
    <property type="evidence" value="ECO:0007669"/>
    <property type="project" value="UniProtKB-ARBA"/>
</dbReference>
<dbReference type="PANTHER" id="PTHR47861">
    <property type="entry name" value="FKBP-TYPE PEPTIDYL-PROLYL CIS-TRANS ISOMERASE SLYD"/>
    <property type="match status" value="1"/>
</dbReference>
<dbReference type="Proteomes" id="UP000587760">
    <property type="component" value="Unassembled WGS sequence"/>
</dbReference>
<evidence type="ECO:0000256" key="2">
    <source>
        <dbReference type="ARBA" id="ARBA00004496"/>
    </source>
</evidence>
<name>A0A841RER4_9SPIO</name>
<keyword evidence="5 9" id="KW-0697">Rotamase</keyword>
<comment type="function">
    <text evidence="8">Also involved in hydrogenase metallocenter assembly, probably by participating in the nickel insertion step. This function in hydrogenase biosynthesis requires chaperone activity and the presence of the metal-binding domain, but not PPIase activity.</text>
</comment>
<comment type="catalytic activity">
    <reaction evidence="1 9 10">
        <text>[protein]-peptidylproline (omega=180) = [protein]-peptidylproline (omega=0)</text>
        <dbReference type="Rhea" id="RHEA:16237"/>
        <dbReference type="Rhea" id="RHEA-COMP:10747"/>
        <dbReference type="Rhea" id="RHEA-COMP:10748"/>
        <dbReference type="ChEBI" id="CHEBI:83833"/>
        <dbReference type="ChEBI" id="CHEBI:83834"/>
        <dbReference type="EC" id="5.2.1.8"/>
    </reaction>
</comment>
<protein>
    <recommendedName>
        <fullName evidence="10">Peptidyl-prolyl cis-trans isomerase</fullName>
        <ecNumber evidence="10">5.2.1.8</ecNumber>
    </recommendedName>
</protein>
<comment type="subcellular location">
    <subcellularLocation>
        <location evidence="2">Cytoplasm</location>
    </subcellularLocation>
</comment>
<dbReference type="AlphaFoldDB" id="A0A841RER4"/>
<keyword evidence="4" id="KW-0963">Cytoplasm</keyword>
<evidence type="ECO:0000256" key="1">
    <source>
        <dbReference type="ARBA" id="ARBA00000971"/>
    </source>
</evidence>
<dbReference type="GO" id="GO:0005737">
    <property type="term" value="C:cytoplasm"/>
    <property type="evidence" value="ECO:0007669"/>
    <property type="project" value="UniProtKB-SubCell"/>
</dbReference>
<dbReference type="PROSITE" id="PS50059">
    <property type="entry name" value="FKBP_PPIASE"/>
    <property type="match status" value="1"/>
</dbReference>
<evidence type="ECO:0000256" key="6">
    <source>
        <dbReference type="ARBA" id="ARBA00023186"/>
    </source>
</evidence>
<sequence length="161" mass="17645">MNIQEKSVVSIHYKLTDDKGEVIDQSQDQPLAYIHGVGALIPGLEKELLGKGAGDKLQVSVTPEEGYGPHMPQLIQKLPRDTFQGVDKIEVGMEFQASNENGETMVVRVEEVADDEITINGNHPLAGMTLNFDVEVVEVREASAEELEHGHVHGEGGHHHH</sequence>
<dbReference type="Gene3D" id="3.10.50.40">
    <property type="match status" value="1"/>
</dbReference>
<evidence type="ECO:0000256" key="5">
    <source>
        <dbReference type="ARBA" id="ARBA00023110"/>
    </source>
</evidence>
<dbReference type="RefSeq" id="WP_184748340.1">
    <property type="nucleotide sequence ID" value="NZ_JACHGJ010000009.1"/>
</dbReference>
<keyword evidence="7 9" id="KW-0413">Isomerase</keyword>
<dbReference type="EC" id="5.2.1.8" evidence="10"/>
<reference evidence="12 13" key="1">
    <citation type="submission" date="2020-08" db="EMBL/GenBank/DDBJ databases">
        <title>Genomic Encyclopedia of Type Strains, Phase IV (KMG-IV): sequencing the most valuable type-strain genomes for metagenomic binning, comparative biology and taxonomic classification.</title>
        <authorList>
            <person name="Goeker M."/>
        </authorList>
    </citation>
    <scope>NUCLEOTIDE SEQUENCE [LARGE SCALE GENOMIC DNA]</scope>
    <source>
        <strain evidence="12 13">DSM 2461</strain>
    </source>
</reference>
<evidence type="ECO:0000256" key="8">
    <source>
        <dbReference type="ARBA" id="ARBA00037071"/>
    </source>
</evidence>
<evidence type="ECO:0000256" key="10">
    <source>
        <dbReference type="RuleBase" id="RU003915"/>
    </source>
</evidence>
<comment type="similarity">
    <text evidence="3 10">Belongs to the FKBP-type PPIase family.</text>
</comment>
<dbReference type="Pfam" id="PF00254">
    <property type="entry name" value="FKBP_C"/>
    <property type="match status" value="1"/>
</dbReference>
<dbReference type="InterPro" id="IPR001179">
    <property type="entry name" value="PPIase_FKBP_dom"/>
</dbReference>
<dbReference type="InterPro" id="IPR046357">
    <property type="entry name" value="PPIase_dom_sf"/>
</dbReference>
<proteinExistence type="inferred from homology"/>
<dbReference type="SUPFAM" id="SSF54534">
    <property type="entry name" value="FKBP-like"/>
    <property type="match status" value="1"/>
</dbReference>
<keyword evidence="13" id="KW-1185">Reference proteome</keyword>
<keyword evidence="6" id="KW-0143">Chaperone</keyword>
<evidence type="ECO:0000256" key="4">
    <source>
        <dbReference type="ARBA" id="ARBA00022490"/>
    </source>
</evidence>
<dbReference type="GO" id="GO:0003755">
    <property type="term" value="F:peptidyl-prolyl cis-trans isomerase activity"/>
    <property type="evidence" value="ECO:0007669"/>
    <property type="project" value="UniProtKB-UniRule"/>
</dbReference>
<comment type="caution">
    <text evidence="12">The sequence shown here is derived from an EMBL/GenBank/DDBJ whole genome shotgun (WGS) entry which is preliminary data.</text>
</comment>
<dbReference type="PANTHER" id="PTHR47861:SF3">
    <property type="entry name" value="FKBP-TYPE PEPTIDYL-PROLYL CIS-TRANS ISOMERASE SLYD"/>
    <property type="match status" value="1"/>
</dbReference>
<evidence type="ECO:0000256" key="7">
    <source>
        <dbReference type="ARBA" id="ARBA00023235"/>
    </source>
</evidence>
<evidence type="ECO:0000313" key="13">
    <source>
        <dbReference type="Proteomes" id="UP000587760"/>
    </source>
</evidence>
<evidence type="ECO:0000256" key="3">
    <source>
        <dbReference type="ARBA" id="ARBA00006577"/>
    </source>
</evidence>
<evidence type="ECO:0000259" key="11">
    <source>
        <dbReference type="PROSITE" id="PS50059"/>
    </source>
</evidence>